<dbReference type="AlphaFoldDB" id="A0A0V0S4Q2"/>
<gene>
    <name evidence="1" type="ORF">T07_6144</name>
</gene>
<evidence type="ECO:0000313" key="1">
    <source>
        <dbReference type="EMBL" id="KRX21413.1"/>
    </source>
</evidence>
<reference evidence="1 2" key="1">
    <citation type="submission" date="2015-01" db="EMBL/GenBank/DDBJ databases">
        <title>Evolution of Trichinella species and genotypes.</title>
        <authorList>
            <person name="Korhonen P.K."/>
            <person name="Edoardo P."/>
            <person name="Giuseppe L.R."/>
            <person name="Gasser R.B."/>
        </authorList>
    </citation>
    <scope>NUCLEOTIDE SEQUENCE [LARGE SCALE GENOMIC DNA]</scope>
    <source>
        <strain evidence="1">ISS37</strain>
    </source>
</reference>
<organism evidence="1 2">
    <name type="scientific">Trichinella nelsoni</name>
    <dbReference type="NCBI Taxonomy" id="6336"/>
    <lineage>
        <taxon>Eukaryota</taxon>
        <taxon>Metazoa</taxon>
        <taxon>Ecdysozoa</taxon>
        <taxon>Nematoda</taxon>
        <taxon>Enoplea</taxon>
        <taxon>Dorylaimia</taxon>
        <taxon>Trichinellida</taxon>
        <taxon>Trichinellidae</taxon>
        <taxon>Trichinella</taxon>
    </lineage>
</organism>
<protein>
    <submittedName>
        <fullName evidence="1">Uncharacterized protein</fullName>
    </submittedName>
</protein>
<name>A0A0V0S4Q2_9BILA</name>
<dbReference type="EMBL" id="JYDL01000039">
    <property type="protein sequence ID" value="KRX21413.1"/>
    <property type="molecule type" value="Genomic_DNA"/>
</dbReference>
<proteinExistence type="predicted"/>
<dbReference type="OrthoDB" id="10415407at2759"/>
<keyword evidence="2" id="KW-1185">Reference proteome</keyword>
<accession>A0A0V0S4Q2</accession>
<comment type="caution">
    <text evidence="1">The sequence shown here is derived from an EMBL/GenBank/DDBJ whole genome shotgun (WGS) entry which is preliminary data.</text>
</comment>
<dbReference type="Proteomes" id="UP000054630">
    <property type="component" value="Unassembled WGS sequence"/>
</dbReference>
<evidence type="ECO:0000313" key="2">
    <source>
        <dbReference type="Proteomes" id="UP000054630"/>
    </source>
</evidence>
<sequence length="137" mass="15550">MPWEKCWQVAFDFQKTLKQVTVNQHVIVGKNLLRKIEVIIDKLNILKTSEYGKAESTPRRITPSAMKANETKEARRKQQLDELKLGLIRFQRQLQGQSLVVGVELGVGLVGIKRAGQDLIEGVLAEYEQHNATVAER</sequence>